<dbReference type="PANTHER" id="PTHR21028:SF2">
    <property type="entry name" value="CYTH DOMAIN-CONTAINING PROTEIN"/>
    <property type="match status" value="1"/>
</dbReference>
<evidence type="ECO:0000313" key="2">
    <source>
        <dbReference type="EMBL" id="AHH16648.1"/>
    </source>
</evidence>
<evidence type="ECO:0000313" key="3">
    <source>
        <dbReference type="Proteomes" id="UP000019150"/>
    </source>
</evidence>
<dbReference type="AlphaFoldDB" id="W5TCD5"/>
<reference evidence="2 3" key="1">
    <citation type="journal article" date="2014" name="Appl. Environ. Microbiol.">
        <title>Insights into the Microbial Degradation of Rubber and Gutta-Percha by Analysis of the Complete Genome of Nocardia nova SH22a.</title>
        <authorList>
            <person name="Luo Q."/>
            <person name="Hiessl S."/>
            <person name="Poehlein A."/>
            <person name="Daniel R."/>
            <person name="Steinbuchel A."/>
        </authorList>
    </citation>
    <scope>NUCLEOTIDE SEQUENCE [LARGE SCALE GENOMIC DNA]</scope>
    <source>
        <strain evidence="2">SH22a</strain>
    </source>
</reference>
<dbReference type="RefSeq" id="WP_025348146.1">
    <property type="nucleotide sequence ID" value="NZ_CP006850.1"/>
</dbReference>
<keyword evidence="3" id="KW-1185">Reference proteome</keyword>
<dbReference type="EMBL" id="CP006850">
    <property type="protein sequence ID" value="AHH16648.1"/>
    <property type="molecule type" value="Genomic_DNA"/>
</dbReference>
<dbReference type="OrthoDB" id="3474751at2"/>
<organism evidence="2 3">
    <name type="scientific">Nocardia nova SH22a</name>
    <dbReference type="NCBI Taxonomy" id="1415166"/>
    <lineage>
        <taxon>Bacteria</taxon>
        <taxon>Bacillati</taxon>
        <taxon>Actinomycetota</taxon>
        <taxon>Actinomycetes</taxon>
        <taxon>Mycobacteriales</taxon>
        <taxon>Nocardiaceae</taxon>
        <taxon>Nocardia</taxon>
    </lineage>
</organism>
<dbReference type="PROSITE" id="PS51707">
    <property type="entry name" value="CYTH"/>
    <property type="match status" value="1"/>
</dbReference>
<name>W5TCD5_9NOCA</name>
<dbReference type="PATRIC" id="fig|1415166.3.peg.1871"/>
<dbReference type="InterPro" id="IPR023577">
    <property type="entry name" value="CYTH_domain"/>
</dbReference>
<feature type="domain" description="CYTH" evidence="1">
    <location>
        <begin position="1"/>
        <end position="182"/>
    </location>
</feature>
<dbReference type="HOGENOM" id="CLU_105244_4_0_11"/>
<sequence>MIEAEYKARLNDPDRVRAALHERATPDVVSYRDTYYDTPTGDLEHTGREFRLRTVEDTSRGQRHVLTYKDPAVDQATGSKPEFETLVADRDAMNDIIARLGYHPTLSFTKRCENYEFTAAGRRMLATIASIPEIDGTFLELETQADETDLPDAFTDLRTVLAELGVTPKEFTTELYTDAVHLARNSADIH</sequence>
<dbReference type="KEGG" id="nno:NONO_c18480"/>
<dbReference type="InterPro" id="IPR008173">
    <property type="entry name" value="Adenylyl_cyclase_CyaB"/>
</dbReference>
<dbReference type="Gene3D" id="2.40.320.10">
    <property type="entry name" value="Hypothetical Protein Pfu-838710-001"/>
    <property type="match status" value="1"/>
</dbReference>
<dbReference type="Pfam" id="PF01928">
    <property type="entry name" value="CYTH"/>
    <property type="match status" value="1"/>
</dbReference>
<dbReference type="SUPFAM" id="SSF55154">
    <property type="entry name" value="CYTH-like phosphatases"/>
    <property type="match status" value="1"/>
</dbReference>
<dbReference type="CDD" id="cd07890">
    <property type="entry name" value="CYTH-like_AC_IV-like"/>
    <property type="match status" value="1"/>
</dbReference>
<accession>W5TCD5</accession>
<dbReference type="InterPro" id="IPR033469">
    <property type="entry name" value="CYTH-like_dom_sf"/>
</dbReference>
<proteinExistence type="predicted"/>
<evidence type="ECO:0000259" key="1">
    <source>
        <dbReference type="PROSITE" id="PS51707"/>
    </source>
</evidence>
<dbReference type="SMART" id="SM01118">
    <property type="entry name" value="CYTH"/>
    <property type="match status" value="1"/>
</dbReference>
<dbReference type="NCBIfam" id="TIGR00318">
    <property type="entry name" value="cyaB"/>
    <property type="match status" value="1"/>
</dbReference>
<dbReference type="PANTHER" id="PTHR21028">
    <property type="entry name" value="SI:CH211-156B7.4"/>
    <property type="match status" value="1"/>
</dbReference>
<dbReference type="eggNOG" id="COG1437">
    <property type="taxonomic scope" value="Bacteria"/>
</dbReference>
<dbReference type="Proteomes" id="UP000019150">
    <property type="component" value="Chromosome"/>
</dbReference>
<gene>
    <name evidence="2" type="ORF">NONO_c18480</name>
</gene>
<protein>
    <submittedName>
        <fullName evidence="2">CYTH domain-containing protein</fullName>
    </submittedName>
</protein>
<dbReference type="STRING" id="1415166.NONO_c18480"/>